<dbReference type="EMBL" id="JADNRY010000235">
    <property type="protein sequence ID" value="KAF9060606.1"/>
    <property type="molecule type" value="Genomic_DNA"/>
</dbReference>
<gene>
    <name evidence="2" type="ORF">BDP27DRAFT_1339384</name>
</gene>
<evidence type="ECO:0000313" key="3">
    <source>
        <dbReference type="Proteomes" id="UP000772434"/>
    </source>
</evidence>
<proteinExistence type="predicted"/>
<name>A0A9P5P964_9AGAR</name>
<reference evidence="2" key="1">
    <citation type="submission" date="2020-11" db="EMBL/GenBank/DDBJ databases">
        <authorList>
            <consortium name="DOE Joint Genome Institute"/>
            <person name="Ahrendt S."/>
            <person name="Riley R."/>
            <person name="Andreopoulos W."/>
            <person name="Labutti K."/>
            <person name="Pangilinan J."/>
            <person name="Ruiz-Duenas F.J."/>
            <person name="Barrasa J.M."/>
            <person name="Sanchez-Garcia M."/>
            <person name="Camarero S."/>
            <person name="Miyauchi S."/>
            <person name="Serrano A."/>
            <person name="Linde D."/>
            <person name="Babiker R."/>
            <person name="Drula E."/>
            <person name="Ayuso-Fernandez I."/>
            <person name="Pacheco R."/>
            <person name="Padilla G."/>
            <person name="Ferreira P."/>
            <person name="Barriuso J."/>
            <person name="Kellner H."/>
            <person name="Castanera R."/>
            <person name="Alfaro M."/>
            <person name="Ramirez L."/>
            <person name="Pisabarro A.G."/>
            <person name="Kuo A."/>
            <person name="Tritt A."/>
            <person name="Lipzen A."/>
            <person name="He G."/>
            <person name="Yan M."/>
            <person name="Ng V."/>
            <person name="Cullen D."/>
            <person name="Martin F."/>
            <person name="Rosso M.-N."/>
            <person name="Henrissat B."/>
            <person name="Hibbett D."/>
            <person name="Martinez A.T."/>
            <person name="Grigoriev I.V."/>
        </authorList>
    </citation>
    <scope>NUCLEOTIDE SEQUENCE</scope>
    <source>
        <strain evidence="2">AH 40177</strain>
    </source>
</reference>
<evidence type="ECO:0000313" key="2">
    <source>
        <dbReference type="EMBL" id="KAF9060606.1"/>
    </source>
</evidence>
<evidence type="ECO:0000256" key="1">
    <source>
        <dbReference type="SAM" id="SignalP"/>
    </source>
</evidence>
<feature type="chain" id="PRO_5040328835" evidence="1">
    <location>
        <begin position="16"/>
        <end position="79"/>
    </location>
</feature>
<keyword evidence="3" id="KW-1185">Reference proteome</keyword>
<sequence length="79" mass="8722">MKFVLLSLPCTAVMAYPSLKNKGERLFNDKSIQFSASGYSTLAILPITEDKHSKSQSGHQSCAETCEFKAFTFELGRAN</sequence>
<organism evidence="2 3">
    <name type="scientific">Rhodocollybia butyracea</name>
    <dbReference type="NCBI Taxonomy" id="206335"/>
    <lineage>
        <taxon>Eukaryota</taxon>
        <taxon>Fungi</taxon>
        <taxon>Dikarya</taxon>
        <taxon>Basidiomycota</taxon>
        <taxon>Agaricomycotina</taxon>
        <taxon>Agaricomycetes</taxon>
        <taxon>Agaricomycetidae</taxon>
        <taxon>Agaricales</taxon>
        <taxon>Marasmiineae</taxon>
        <taxon>Omphalotaceae</taxon>
        <taxon>Rhodocollybia</taxon>
    </lineage>
</organism>
<dbReference type="AlphaFoldDB" id="A0A9P5P964"/>
<protein>
    <submittedName>
        <fullName evidence="2">Uncharacterized protein</fullName>
    </submittedName>
</protein>
<feature type="signal peptide" evidence="1">
    <location>
        <begin position="1"/>
        <end position="15"/>
    </location>
</feature>
<keyword evidence="1" id="KW-0732">Signal</keyword>
<comment type="caution">
    <text evidence="2">The sequence shown here is derived from an EMBL/GenBank/DDBJ whole genome shotgun (WGS) entry which is preliminary data.</text>
</comment>
<accession>A0A9P5P964</accession>
<dbReference type="Proteomes" id="UP000772434">
    <property type="component" value="Unassembled WGS sequence"/>
</dbReference>